<feature type="domain" description="Fungal lipase-type" evidence="8">
    <location>
        <begin position="41"/>
        <end position="191"/>
    </location>
</feature>
<evidence type="ECO:0000256" key="5">
    <source>
        <dbReference type="ARBA" id="ARBA00022821"/>
    </source>
</evidence>
<protein>
    <submittedName>
        <fullName evidence="10">Alpha/Beta hydrolase fold</fullName>
    </submittedName>
</protein>
<keyword evidence="3" id="KW-0963">Cytoplasm</keyword>
<dbReference type="GO" id="GO:0005634">
    <property type="term" value="C:nucleus"/>
    <property type="evidence" value="ECO:0007669"/>
    <property type="project" value="UniProtKB-SubCell"/>
</dbReference>
<evidence type="ECO:0000256" key="4">
    <source>
        <dbReference type="ARBA" id="ARBA00022801"/>
    </source>
</evidence>
<evidence type="ECO:0000259" key="9">
    <source>
        <dbReference type="Pfam" id="PF18117"/>
    </source>
</evidence>
<dbReference type="InterPro" id="IPR002921">
    <property type="entry name" value="Fungal_lipase-type"/>
</dbReference>
<dbReference type="Gene3D" id="3.40.50.1820">
    <property type="entry name" value="alpha/beta hydrolase"/>
    <property type="match status" value="2"/>
</dbReference>
<dbReference type="AlphaFoldDB" id="A0A4D6NPV9"/>
<keyword evidence="5" id="KW-0611">Plant defense</keyword>
<evidence type="ECO:0000256" key="3">
    <source>
        <dbReference type="ARBA" id="ARBA00022490"/>
    </source>
</evidence>
<dbReference type="CDD" id="cd00519">
    <property type="entry name" value="Lipase_3"/>
    <property type="match status" value="1"/>
</dbReference>
<dbReference type="GO" id="GO:0006952">
    <property type="term" value="P:defense response"/>
    <property type="evidence" value="ECO:0007669"/>
    <property type="project" value="UniProtKB-KW"/>
</dbReference>
<gene>
    <name evidence="10" type="ORF">DEO72_LG11g845</name>
</gene>
<organism evidence="10 11">
    <name type="scientific">Vigna unguiculata</name>
    <name type="common">Cowpea</name>
    <dbReference type="NCBI Taxonomy" id="3917"/>
    <lineage>
        <taxon>Eukaryota</taxon>
        <taxon>Viridiplantae</taxon>
        <taxon>Streptophyta</taxon>
        <taxon>Embryophyta</taxon>
        <taxon>Tracheophyta</taxon>
        <taxon>Spermatophyta</taxon>
        <taxon>Magnoliopsida</taxon>
        <taxon>eudicotyledons</taxon>
        <taxon>Gunneridae</taxon>
        <taxon>Pentapetalae</taxon>
        <taxon>rosids</taxon>
        <taxon>fabids</taxon>
        <taxon>Fabales</taxon>
        <taxon>Fabaceae</taxon>
        <taxon>Papilionoideae</taxon>
        <taxon>50 kb inversion clade</taxon>
        <taxon>NPAAA clade</taxon>
        <taxon>indigoferoid/millettioid clade</taxon>
        <taxon>Phaseoleae</taxon>
        <taxon>Vigna</taxon>
    </lineage>
</organism>
<evidence type="ECO:0000256" key="1">
    <source>
        <dbReference type="ARBA" id="ARBA00004123"/>
    </source>
</evidence>
<accession>A0A4D6NPV9</accession>
<feature type="domain" description="EDS1 EP" evidence="9">
    <location>
        <begin position="999"/>
        <end position="1181"/>
    </location>
</feature>
<dbReference type="PANTHER" id="PTHR47090">
    <property type="entry name" value="PROTEIN EDS1-RELATED"/>
    <property type="match status" value="1"/>
</dbReference>
<feature type="coiled-coil region" evidence="7">
    <location>
        <begin position="1143"/>
        <end position="1170"/>
    </location>
</feature>
<name>A0A4D6NPV9_VIGUN</name>
<feature type="domain" description="EDS1 EP" evidence="9">
    <location>
        <begin position="402"/>
        <end position="583"/>
    </location>
</feature>
<evidence type="ECO:0000313" key="11">
    <source>
        <dbReference type="Proteomes" id="UP000501690"/>
    </source>
</evidence>
<keyword evidence="4 10" id="KW-0378">Hydrolase</keyword>
<evidence type="ECO:0000256" key="2">
    <source>
        <dbReference type="ARBA" id="ARBA00004496"/>
    </source>
</evidence>
<comment type="subcellular location">
    <subcellularLocation>
        <location evidence="2">Cytoplasm</location>
    </subcellularLocation>
    <subcellularLocation>
        <location evidence="1">Nucleus</location>
    </subcellularLocation>
</comment>
<dbReference type="GO" id="GO:0006629">
    <property type="term" value="P:lipid metabolic process"/>
    <property type="evidence" value="ECO:0007669"/>
    <property type="project" value="InterPro"/>
</dbReference>
<dbReference type="GO" id="GO:0005737">
    <property type="term" value="C:cytoplasm"/>
    <property type="evidence" value="ECO:0007669"/>
    <property type="project" value="UniProtKB-SubCell"/>
</dbReference>
<reference evidence="10 11" key="1">
    <citation type="submission" date="2019-04" db="EMBL/GenBank/DDBJ databases">
        <title>An improved genome assembly and genetic linkage map for asparagus bean, Vigna unguiculata ssp. sesquipedialis.</title>
        <authorList>
            <person name="Xia Q."/>
            <person name="Zhang R."/>
            <person name="Dong Y."/>
        </authorList>
    </citation>
    <scope>NUCLEOTIDE SEQUENCE [LARGE SCALE GENOMIC DNA]</scope>
    <source>
        <tissue evidence="10">Leaf</tissue>
    </source>
</reference>
<dbReference type="EMBL" id="CP039355">
    <property type="protein sequence ID" value="QCE13847.1"/>
    <property type="molecule type" value="Genomic_DNA"/>
</dbReference>
<feature type="domain" description="Fungal lipase-type" evidence="8">
    <location>
        <begin position="637"/>
        <end position="787"/>
    </location>
</feature>
<dbReference type="InterPro" id="IPR044214">
    <property type="entry name" value="EDS1-like"/>
</dbReference>
<dbReference type="Proteomes" id="UP000501690">
    <property type="component" value="Linkage Group LG11"/>
</dbReference>
<keyword evidence="7" id="KW-0175">Coiled coil</keyword>
<evidence type="ECO:0000313" key="10">
    <source>
        <dbReference type="EMBL" id="QCE13847.1"/>
    </source>
</evidence>
<sequence length="1202" mass="137107">MEMRGEVIEKAYGGCWRAHRSPDRPYLVEKITRNDPSEVIICFPGSDAVKDWYSRRNFGETKIDLSRFPSLRSIGNDEPALVNEAFLKRFQGILLAKPSLPDEVEKAMGKKKQIVFAGHCSGGPMAILATLWTLEKYRAPNSHGGIPPLCVTFGSPLVGNHIFSHATRRENWSRYFFHCVMRYDIVPRILFAPLSSLDQSFEQISQSFNPRSRSFMSESVGRSSAISDFYITIMSNAATVTSHDACKLMCITDTTLETLENFIPLSPYRPFGTYIFCTGNGNLGKKIVITNPDAVLQVLFFSAQLSTEAEAAQVAYKSLREHTIYGTELQQIAAQNVVHLDQQQLQKFPLSEDDAGGSNDLGLSLRGRLCLRAAAELEERKCEKEKKLKEKRSFIEQKLTKELGEYREMWAHQRVGFYDGFREHKRAEDFKANVTRLEIAGVWDEIIEKLRNHELPDEFEADREWVDLGTRCRELVEPLDIANYYRHGRHYEDDASSYMVKGRPKRYRYPQRWLEHAQRRPREAISTSCFWAEVEELRYKTANGDASYRNVEERVVGLVGQIEEWCKKGELAKDVFLEGSTFVKDNMAGGSLGDNIGLKEDVIKRVCGLAFKAHKHKPQDKLYFYEKVQISSGTYHVFSFSGSWDATEWFVNKPFGGTKIDLTLFPSLRSIGNDEAALVNQGFANRFDHIFKTTPFKSEVNKAIGDGKQVVFTGHSSGAAMAIFATFWTLEEYLNPTKTQKPKPPFCVTFGSPLIGNHILSHASRRENWSRYFIHFVLRYDIVPRILLAPVSSIEQTFGSILQSLNPKSKTSTQDSTQADFFSSVMRNTASVTSHAACILMGSTNLLLETVSNFVDLSPYRPFGTYIFCNGNGQLIVVKNSDAVLQLFFHTAQLNDLAELPEVAKVSILQHLSYEAELEDSLGMQNVVYLEQLEQLPLSADGSDSDVATISAALDGLGLSTRARLCLRAAGELQKQKQKNEEKISKEFEDKAVASMRYLENYKTSCEVQKGTGYYDAFKVQKEENDFQANVKRLVLAGVWDEVIEMLKRYELPDEFEGKIEWIQRGTNFRRLVEPLDIANYHRHLKNEDTGPYMIRARPKRYRYTQRWLEHAKRVPKAVPITESTFWAEVEELHSWINGKKAFDEVRERVEQLQRDLKKWTDEKELTKDTFSKDPSFIKLYEILPPENKANITALLANVKGF</sequence>
<evidence type="ECO:0000256" key="7">
    <source>
        <dbReference type="SAM" id="Coils"/>
    </source>
</evidence>
<dbReference type="SUPFAM" id="SSF53474">
    <property type="entry name" value="alpha/beta-Hydrolases"/>
    <property type="match status" value="2"/>
</dbReference>
<dbReference type="Pfam" id="PF18117">
    <property type="entry name" value="EDS1_EP"/>
    <property type="match status" value="2"/>
</dbReference>
<dbReference type="Pfam" id="PF01764">
    <property type="entry name" value="Lipase_3"/>
    <property type="match status" value="2"/>
</dbReference>
<evidence type="ECO:0000256" key="6">
    <source>
        <dbReference type="ARBA" id="ARBA00023242"/>
    </source>
</evidence>
<keyword evidence="6" id="KW-0539">Nucleus</keyword>
<dbReference type="GO" id="GO:0016787">
    <property type="term" value="F:hydrolase activity"/>
    <property type="evidence" value="ECO:0007669"/>
    <property type="project" value="UniProtKB-KW"/>
</dbReference>
<dbReference type="InterPro" id="IPR041266">
    <property type="entry name" value="EDS1_EP"/>
</dbReference>
<dbReference type="InterPro" id="IPR029058">
    <property type="entry name" value="AB_hydrolase_fold"/>
</dbReference>
<evidence type="ECO:0000259" key="8">
    <source>
        <dbReference type="Pfam" id="PF01764"/>
    </source>
</evidence>
<keyword evidence="11" id="KW-1185">Reference proteome</keyword>
<dbReference type="PANTHER" id="PTHR47090:SF5">
    <property type="entry name" value="ENHANCED DISEASE SUSCEPTIBILITY PROTEIN"/>
    <property type="match status" value="1"/>
</dbReference>
<proteinExistence type="predicted"/>